<dbReference type="PANTHER" id="PTHR48101:SF1">
    <property type="entry name" value="METHYLMALONYL-COA MUTASE, LARGE SUBUNIT"/>
    <property type="match status" value="1"/>
</dbReference>
<dbReference type="PANTHER" id="PTHR48101">
    <property type="entry name" value="METHYLMALONYL-COA MUTASE, MITOCHONDRIAL-RELATED"/>
    <property type="match status" value="1"/>
</dbReference>
<dbReference type="GO" id="GO:0031419">
    <property type="term" value="F:cobalamin binding"/>
    <property type="evidence" value="ECO:0007669"/>
    <property type="project" value="InterPro"/>
</dbReference>
<dbReference type="InterPro" id="IPR006098">
    <property type="entry name" value="MMCoA_mutase_a_cat"/>
</dbReference>
<evidence type="ECO:0000256" key="1">
    <source>
        <dbReference type="ARBA" id="ARBA00023235"/>
    </source>
</evidence>
<reference evidence="3" key="1">
    <citation type="journal article" date="2020" name="ISME J.">
        <title>Gammaproteobacteria mediating utilization of methyl-, sulfur- and petroleum organic compounds in deep ocean hydrothermal plumes.</title>
        <authorList>
            <person name="Zhou Z."/>
            <person name="Liu Y."/>
            <person name="Pan J."/>
            <person name="Cron B.R."/>
            <person name="Toner B.M."/>
            <person name="Anantharaman K."/>
            <person name="Breier J.A."/>
            <person name="Dick G.J."/>
            <person name="Li M."/>
        </authorList>
    </citation>
    <scope>NUCLEOTIDE SEQUENCE</scope>
    <source>
        <strain evidence="3">SZUA-1435</strain>
    </source>
</reference>
<comment type="caution">
    <text evidence="3">The sequence shown here is derived from an EMBL/GenBank/DDBJ whole genome shotgun (WGS) entry which is preliminary data.</text>
</comment>
<dbReference type="EMBL" id="DQTV01000066">
    <property type="protein sequence ID" value="HIP57137.1"/>
    <property type="molecule type" value="Genomic_DNA"/>
</dbReference>
<dbReference type="Gene3D" id="3.20.20.240">
    <property type="entry name" value="Methylmalonyl-CoA mutase"/>
    <property type="match status" value="1"/>
</dbReference>
<sequence>MWDPKEIEKIREKLMEWEKEVVEPILKKMPERKREFLTEQGFVVKRLYTPVDLAELGWNYLEKLGFPGQYPFTRGIYPTMYRGRPWTIRQYSGYGSAEETNKRYRYLLSIGQTGLSMAFDLPTQLGLDPDHPLAYYEVGKVGVACPTPVEMDIVFKDIPMDKITTSMTINATAMEILSMYILVAESRGIPRHVLGGTVQNDILKEFIARNNYIYPPLPSMRYATDLIIWAAKEMPKWNSISISGYHFEEAGATPAQEIAFTLADGIEYVRWVLERGKAQGWPKSVDDFAPRLSFFFAARTNLFEQVAKFRAARRMWAKIMKEWFGAKNPRSMMLRFHTQTAGVQLTAQQPLVNLIRTTIQALAAILGGTQSLHVNSYDEALSLPTEEAVKLSIRVQQVILYESGVVDTVDPLGGAYYVEWLTDMLENEAWKLIEKIEGMGGMLKAIELGWPQAEIARAAYEYQLRVERGEIPIVGVNIFVEQEMPRIKVLKVDPAVRERVIARLNEYRKSRDMVKVERALNELRRVAEREDVNLMPYILEAVRAGATLGEISGALREVWGEWRAPEVI</sequence>
<dbReference type="Proteomes" id="UP000605805">
    <property type="component" value="Unassembled WGS sequence"/>
</dbReference>
<gene>
    <name evidence="3" type="ORF">EYH02_03595</name>
</gene>
<dbReference type="Pfam" id="PF01642">
    <property type="entry name" value="MM_CoA_mutase"/>
    <property type="match status" value="1"/>
</dbReference>
<name>A0A832YZS2_9CREN</name>
<dbReference type="NCBIfam" id="TIGR00641">
    <property type="entry name" value="acid_CoA_mut_N"/>
    <property type="match status" value="1"/>
</dbReference>
<protein>
    <submittedName>
        <fullName evidence="3">Methylmalonyl-CoA mutase</fullName>
    </submittedName>
</protein>
<keyword evidence="1" id="KW-0413">Isomerase</keyword>
<dbReference type="InterPro" id="IPR006099">
    <property type="entry name" value="MeMalonylCoA_mutase_a/b_cat"/>
</dbReference>
<feature type="domain" description="Methylmalonyl-CoA mutase alpha/beta chain catalytic" evidence="2">
    <location>
        <begin position="38"/>
        <end position="561"/>
    </location>
</feature>
<dbReference type="InterPro" id="IPR016176">
    <property type="entry name" value="Cbl-dep_enz_cat"/>
</dbReference>
<evidence type="ECO:0000313" key="4">
    <source>
        <dbReference type="Proteomes" id="UP000605805"/>
    </source>
</evidence>
<dbReference type="CDD" id="cd03680">
    <property type="entry name" value="MM_CoA_mutase_ICM_like"/>
    <property type="match status" value="1"/>
</dbReference>
<proteinExistence type="predicted"/>
<dbReference type="AlphaFoldDB" id="A0A832YZS2"/>
<evidence type="ECO:0000259" key="2">
    <source>
        <dbReference type="Pfam" id="PF01642"/>
    </source>
</evidence>
<evidence type="ECO:0000313" key="3">
    <source>
        <dbReference type="EMBL" id="HIP57137.1"/>
    </source>
</evidence>
<dbReference type="SUPFAM" id="SSF51703">
    <property type="entry name" value="Cobalamin (vitamin B12)-dependent enzymes"/>
    <property type="match status" value="1"/>
</dbReference>
<organism evidence="3 4">
    <name type="scientific">Ignisphaera aggregans</name>
    <dbReference type="NCBI Taxonomy" id="334771"/>
    <lineage>
        <taxon>Archaea</taxon>
        <taxon>Thermoproteota</taxon>
        <taxon>Thermoprotei</taxon>
        <taxon>Desulfurococcales</taxon>
        <taxon>Desulfurococcaceae</taxon>
        <taxon>Ignisphaera</taxon>
    </lineage>
</organism>
<dbReference type="GO" id="GO:0004494">
    <property type="term" value="F:methylmalonyl-CoA mutase activity"/>
    <property type="evidence" value="ECO:0007669"/>
    <property type="project" value="InterPro"/>
</dbReference>
<accession>A0A832YZS2</accession>